<feature type="domain" description="S1 motif" evidence="9">
    <location>
        <begin position="622"/>
        <end position="700"/>
    </location>
</feature>
<evidence type="ECO:0000256" key="8">
    <source>
        <dbReference type="HAMAP-Rule" id="MF_01895"/>
    </source>
</evidence>
<keyword evidence="3 8" id="KW-0963">Cytoplasm</keyword>
<dbReference type="InterPro" id="IPR003029">
    <property type="entry name" value="S1_domain"/>
</dbReference>
<dbReference type="Pfam" id="PF17876">
    <property type="entry name" value="CSD2"/>
    <property type="match status" value="1"/>
</dbReference>
<organism evidence="10 11">
    <name type="scientific">Spiroplasma sabaudiense Ar-1343</name>
    <dbReference type="NCBI Taxonomy" id="1276257"/>
    <lineage>
        <taxon>Bacteria</taxon>
        <taxon>Bacillati</taxon>
        <taxon>Mycoplasmatota</taxon>
        <taxon>Mollicutes</taxon>
        <taxon>Entomoplasmatales</taxon>
        <taxon>Spiroplasmataceae</taxon>
        <taxon>Spiroplasma</taxon>
    </lineage>
</organism>
<dbReference type="Gene3D" id="2.40.50.140">
    <property type="entry name" value="Nucleic acid-binding proteins"/>
    <property type="match status" value="2"/>
</dbReference>
<keyword evidence="11" id="KW-1185">Reference proteome</keyword>
<proteinExistence type="inferred from homology"/>
<dbReference type="eggNOG" id="COG0557">
    <property type="taxonomic scope" value="Bacteria"/>
</dbReference>
<dbReference type="GO" id="GO:0005829">
    <property type="term" value="C:cytosol"/>
    <property type="evidence" value="ECO:0007669"/>
    <property type="project" value="TreeGrafter"/>
</dbReference>
<evidence type="ECO:0000256" key="3">
    <source>
        <dbReference type="ARBA" id="ARBA00022490"/>
    </source>
</evidence>
<comment type="catalytic activity">
    <reaction evidence="1 8">
        <text>Exonucleolytic cleavage in the 3'- to 5'-direction to yield nucleoside 5'-phosphates.</text>
        <dbReference type="EC" id="3.1.13.1"/>
    </reaction>
</comment>
<dbReference type="InterPro" id="IPR012340">
    <property type="entry name" value="NA-bd_OB-fold"/>
</dbReference>
<dbReference type="Pfam" id="PF08206">
    <property type="entry name" value="OB_RNB"/>
    <property type="match status" value="1"/>
</dbReference>
<keyword evidence="6 8" id="KW-0269">Exonuclease</keyword>
<dbReference type="InterPro" id="IPR022966">
    <property type="entry name" value="RNase_II/R_CS"/>
</dbReference>
<dbReference type="InterPro" id="IPR001900">
    <property type="entry name" value="RNase_II/R"/>
</dbReference>
<dbReference type="PROSITE" id="PS50126">
    <property type="entry name" value="S1"/>
    <property type="match status" value="1"/>
</dbReference>
<evidence type="ECO:0000313" key="11">
    <source>
        <dbReference type="Proteomes" id="UP000019265"/>
    </source>
</evidence>
<dbReference type="STRING" id="1276257.SSABA_v1c00710"/>
<dbReference type="InterPro" id="IPR011129">
    <property type="entry name" value="CSD"/>
</dbReference>
<comment type="function">
    <text evidence="8">3'-5' exoribonuclease that releases 5'-nucleoside monophosphates and is involved in maturation of structured RNAs.</text>
</comment>
<keyword evidence="5 8" id="KW-0378">Hydrolase</keyword>
<dbReference type="CDD" id="cd04471">
    <property type="entry name" value="S1_RNase_R"/>
    <property type="match status" value="1"/>
</dbReference>
<keyword evidence="4 8" id="KW-0540">Nuclease</keyword>
<dbReference type="SMART" id="SM00316">
    <property type="entry name" value="S1"/>
    <property type="match status" value="1"/>
</dbReference>
<protein>
    <recommendedName>
        <fullName evidence="8">Ribonuclease R</fullName>
        <shortName evidence="8">RNase R</shortName>
        <ecNumber evidence="8">3.1.13.1</ecNumber>
    </recommendedName>
</protein>
<gene>
    <name evidence="8 10" type="primary">rnr</name>
    <name evidence="10" type="ORF">SSABA_v1c00710</name>
</gene>
<dbReference type="InterPro" id="IPR040476">
    <property type="entry name" value="CSD2"/>
</dbReference>
<dbReference type="EC" id="3.1.13.1" evidence="8"/>
<evidence type="ECO:0000256" key="6">
    <source>
        <dbReference type="ARBA" id="ARBA00022839"/>
    </source>
</evidence>
<dbReference type="InterPro" id="IPR050180">
    <property type="entry name" value="RNR_Ribonuclease"/>
</dbReference>
<dbReference type="NCBIfam" id="TIGR00358">
    <property type="entry name" value="3_prime_RNase"/>
    <property type="match status" value="1"/>
</dbReference>
<dbReference type="EMBL" id="CP006934">
    <property type="protein sequence ID" value="AHI53483.1"/>
    <property type="molecule type" value="Genomic_DNA"/>
</dbReference>
<dbReference type="SMART" id="SM00357">
    <property type="entry name" value="CSP"/>
    <property type="match status" value="1"/>
</dbReference>
<evidence type="ECO:0000256" key="1">
    <source>
        <dbReference type="ARBA" id="ARBA00001849"/>
    </source>
</evidence>
<comment type="subcellular location">
    <subcellularLocation>
        <location evidence="2 8">Cytoplasm</location>
    </subcellularLocation>
</comment>
<reference evidence="10 11" key="1">
    <citation type="journal article" date="2014" name="Genome Biol. Evol.">
        <title>Molecular evolution of the substrate utilization strategies and putative virulence factors in mosquito-associated Spiroplasma species.</title>
        <authorList>
            <person name="Chang T.H."/>
            <person name="Lo W.S."/>
            <person name="Ku C."/>
            <person name="Chen L.L."/>
            <person name="Kuo C.H."/>
        </authorList>
    </citation>
    <scope>NUCLEOTIDE SEQUENCE [LARGE SCALE GENOMIC DNA]</scope>
    <source>
        <strain evidence="10">Ar-1343</strain>
    </source>
</reference>
<dbReference type="GO" id="GO:0003723">
    <property type="term" value="F:RNA binding"/>
    <property type="evidence" value="ECO:0007669"/>
    <property type="project" value="UniProtKB-UniRule"/>
</dbReference>
<dbReference type="HOGENOM" id="CLU_002333_7_3_14"/>
<evidence type="ECO:0000313" key="10">
    <source>
        <dbReference type="EMBL" id="AHI53483.1"/>
    </source>
</evidence>
<dbReference type="InterPro" id="IPR011805">
    <property type="entry name" value="RNase_R"/>
</dbReference>
<evidence type="ECO:0000256" key="5">
    <source>
        <dbReference type="ARBA" id="ARBA00022801"/>
    </source>
</evidence>
<dbReference type="GO" id="GO:0008859">
    <property type="term" value="F:exoribonuclease II activity"/>
    <property type="evidence" value="ECO:0007669"/>
    <property type="project" value="UniProtKB-UniRule"/>
</dbReference>
<dbReference type="AlphaFoldDB" id="W6A8I6"/>
<dbReference type="RefSeq" id="WP_236618771.1">
    <property type="nucleotide sequence ID" value="NZ_CP006934.1"/>
</dbReference>
<evidence type="ECO:0000256" key="2">
    <source>
        <dbReference type="ARBA" id="ARBA00004496"/>
    </source>
</evidence>
<dbReference type="SUPFAM" id="SSF50249">
    <property type="entry name" value="Nucleic acid-binding proteins"/>
    <property type="match status" value="3"/>
</dbReference>
<dbReference type="HAMAP" id="MF_01895">
    <property type="entry name" value="RNase_R"/>
    <property type="match status" value="1"/>
</dbReference>
<dbReference type="Pfam" id="PF00575">
    <property type="entry name" value="S1"/>
    <property type="match status" value="1"/>
</dbReference>
<comment type="similarity">
    <text evidence="8">Belongs to the RNR ribonuclease family. RNase R subfamily.</text>
</comment>
<keyword evidence="7 8" id="KW-0694">RNA-binding</keyword>
<dbReference type="NCBIfam" id="TIGR02063">
    <property type="entry name" value="RNase_R"/>
    <property type="match status" value="1"/>
</dbReference>
<evidence type="ECO:0000259" key="9">
    <source>
        <dbReference type="PROSITE" id="PS50126"/>
    </source>
</evidence>
<dbReference type="GO" id="GO:0006402">
    <property type="term" value="P:mRNA catabolic process"/>
    <property type="evidence" value="ECO:0007669"/>
    <property type="project" value="TreeGrafter"/>
</dbReference>
<dbReference type="PANTHER" id="PTHR23355">
    <property type="entry name" value="RIBONUCLEASE"/>
    <property type="match status" value="1"/>
</dbReference>
<evidence type="ECO:0000256" key="4">
    <source>
        <dbReference type="ARBA" id="ARBA00022722"/>
    </source>
</evidence>
<dbReference type="PANTHER" id="PTHR23355:SF9">
    <property type="entry name" value="DIS3-LIKE EXONUCLEASE 2"/>
    <property type="match status" value="1"/>
</dbReference>
<dbReference type="InterPro" id="IPR004476">
    <property type="entry name" value="RNase_II/RNase_R"/>
</dbReference>
<sequence length="703" mass="81226">MIKLIIKKLKEKNGRKIYELSNELHIVDIEEFQKIINQLETNNTVVTTENDEIFLLENNIKTGSIKINDKGFGFVRDNNDSENDYFVPANFLKGSITSDEVVYRVETEDDGRSKAVILAIAKRTKKFLVGEIMPSWDGKYLDFHPTENGFKNYRIVMVNKNNFKLEKDQLIKVKIIDIREKKMFTKIVEIIGNSNKAVDRILSIAYEFDVPTEFKKETLKQADDVAKPIDYNNEEVKRRNKIIVDKLLVTIDGEDSKDLDDAIYVEKIENGNYKLYVAIADVSFYVEPRTSLDNEALYRGNSVYLANKVIPMLPKSLSNGVCSLNPNEDKLCLVCEMEFDSSGKIINKTVYESIMNSKARLTYKEVNEFFQNKISTRDEAIQNMLSTARELHNLIEKERDVRGSIDFDIKEAKVILDNDSNVIDIVARSTGISEKLIENFMVSANESVAQIIFEKSLPFVYRDHGKPKDENLIEWYGMLTSFGINPKLNDESKLDPRNIRHTLKEISNQIKDKDECELINITLLRFMEKAEYSIENIGHFGLASPCYTHFTSPIRRYSDLMVHRYLKQYLVNKDLHHLALERNENFIERACNIINETEKKGVNTEREVTKVCMAEYMTKFIGKEYDGIISAVLKFGIFVQLPNCVEGLIHITELGTDFHYDEKMQTMVSKQNKIYRLGQKVRIQVKNADVKKRIIDFTFAKNG</sequence>
<dbReference type="PATRIC" id="fig|1276257.3.peg.72"/>
<evidence type="ECO:0000256" key="7">
    <source>
        <dbReference type="ARBA" id="ARBA00022884"/>
    </source>
</evidence>
<dbReference type="PROSITE" id="PS01175">
    <property type="entry name" value="RIBONUCLEASE_II"/>
    <property type="match status" value="1"/>
</dbReference>
<accession>W6A8I6</accession>
<dbReference type="Proteomes" id="UP000019265">
    <property type="component" value="Chromosome"/>
</dbReference>
<dbReference type="Pfam" id="PF00773">
    <property type="entry name" value="RNB"/>
    <property type="match status" value="1"/>
</dbReference>
<dbReference type="InterPro" id="IPR013223">
    <property type="entry name" value="RNase_B_OB_dom"/>
</dbReference>
<name>W6A8I6_9MOLU</name>
<dbReference type="KEGG" id="ssab:SSABA_v1c00710"/>
<dbReference type="SMART" id="SM00955">
    <property type="entry name" value="RNB"/>
    <property type="match status" value="1"/>
</dbReference>